<evidence type="ECO:0000256" key="5">
    <source>
        <dbReference type="ARBA" id="ARBA00022801"/>
    </source>
</evidence>
<keyword evidence="4" id="KW-0677">Repeat</keyword>
<dbReference type="PROSITE" id="PS51257">
    <property type="entry name" value="PROKAR_LIPOPROTEIN"/>
    <property type="match status" value="1"/>
</dbReference>
<comment type="subcellular location">
    <subcellularLocation>
        <location evidence="9">Secreted</location>
    </subcellularLocation>
</comment>
<keyword evidence="6" id="KW-0802">TPR repeat</keyword>
<dbReference type="Gene3D" id="1.25.40.10">
    <property type="entry name" value="Tetratricopeptide repeat domain"/>
    <property type="match status" value="2"/>
</dbReference>
<keyword evidence="7" id="KW-1015">Disulfide bond</keyword>
<evidence type="ECO:0000256" key="3">
    <source>
        <dbReference type="ARBA" id="ARBA00012865"/>
    </source>
</evidence>
<evidence type="ECO:0000256" key="7">
    <source>
        <dbReference type="ARBA" id="ARBA00023157"/>
    </source>
</evidence>
<comment type="catalytic activity">
    <reaction evidence="1 9">
        <text>a beta-lactam + H2O = a substituted beta-amino acid</text>
        <dbReference type="Rhea" id="RHEA:20401"/>
        <dbReference type="ChEBI" id="CHEBI:15377"/>
        <dbReference type="ChEBI" id="CHEBI:35627"/>
        <dbReference type="ChEBI" id="CHEBI:140347"/>
        <dbReference type="EC" id="3.5.2.6"/>
    </reaction>
</comment>
<dbReference type="Proteomes" id="UP001595783">
    <property type="component" value="Unassembled WGS sequence"/>
</dbReference>
<dbReference type="RefSeq" id="WP_104752745.1">
    <property type="nucleotide sequence ID" value="NZ_FZMF01000044.1"/>
</dbReference>
<comment type="similarity">
    <text evidence="2 9">Belongs to the hcp beta-lactamase family.</text>
</comment>
<dbReference type="InterPro" id="IPR011990">
    <property type="entry name" value="TPR-like_helical_dom_sf"/>
</dbReference>
<evidence type="ECO:0000313" key="11">
    <source>
        <dbReference type="Proteomes" id="UP001595783"/>
    </source>
</evidence>
<keyword evidence="5 9" id="KW-0378">Hydrolase</keyword>
<evidence type="ECO:0000256" key="1">
    <source>
        <dbReference type="ARBA" id="ARBA00001526"/>
    </source>
</evidence>
<organism evidence="10 11">
    <name type="scientific">Helicobacter baculiformis</name>
    <dbReference type="NCBI Taxonomy" id="427351"/>
    <lineage>
        <taxon>Bacteria</taxon>
        <taxon>Pseudomonadati</taxon>
        <taxon>Campylobacterota</taxon>
        <taxon>Epsilonproteobacteria</taxon>
        <taxon>Campylobacterales</taxon>
        <taxon>Helicobacteraceae</taxon>
        <taxon>Helicobacter</taxon>
    </lineage>
</organism>
<proteinExistence type="inferred from homology"/>
<evidence type="ECO:0000256" key="9">
    <source>
        <dbReference type="RuleBase" id="RU366075"/>
    </source>
</evidence>
<sequence>MRIKIFLGILGALLLGGCAREAYLKSGNKARYAQDIKKAIADYQKAGELGSARAYEKLGFFYWERAPKDITKAVVSFRKACKLGSKQACALVARPPESQAPTYLEGLLQAGYANDRPKIMAYLNKMTQMGIARAYLARGLLEESSNPKQAIMDYQKAGKMGDVQVYRTLGWIYEQGLLGVRKDIDQAIKYYQRGAKLGDPYACHSLGVIYWDVRSVHKSRKKAKKYFLKGCDLGFKGSCQMLKLTHSP</sequence>
<evidence type="ECO:0000256" key="4">
    <source>
        <dbReference type="ARBA" id="ARBA00022737"/>
    </source>
</evidence>
<evidence type="ECO:0000256" key="8">
    <source>
        <dbReference type="ARBA" id="ARBA00023251"/>
    </source>
</evidence>
<keyword evidence="8" id="KW-0046">Antibiotic resistance</keyword>
<evidence type="ECO:0000256" key="2">
    <source>
        <dbReference type="ARBA" id="ARBA00008486"/>
    </source>
</evidence>
<dbReference type="EC" id="3.5.2.6" evidence="3 9"/>
<protein>
    <recommendedName>
        <fullName evidence="3 9">Beta-lactamase</fullName>
        <ecNumber evidence="3 9">3.5.2.6</ecNumber>
    </recommendedName>
</protein>
<dbReference type="InterPro" id="IPR040239">
    <property type="entry name" value="HcpB-like"/>
</dbReference>
<dbReference type="PANTHER" id="PTHR13891">
    <property type="entry name" value="CYTOCHROME C OXIDASE ASSEMBLY FACTOR 7"/>
    <property type="match status" value="1"/>
</dbReference>
<name>A0ABV7ZKY5_9HELI</name>
<keyword evidence="11" id="KW-1185">Reference proteome</keyword>
<dbReference type="Pfam" id="PF08238">
    <property type="entry name" value="Sel1"/>
    <property type="match status" value="5"/>
</dbReference>
<reference evidence="11" key="1">
    <citation type="journal article" date="2019" name="Int. J. Syst. Evol. Microbiol.">
        <title>The Global Catalogue of Microorganisms (GCM) 10K type strain sequencing project: providing services to taxonomists for standard genome sequencing and annotation.</title>
        <authorList>
            <consortium name="The Broad Institute Genomics Platform"/>
            <consortium name="The Broad Institute Genome Sequencing Center for Infectious Disease"/>
            <person name="Wu L."/>
            <person name="Ma J."/>
        </authorList>
    </citation>
    <scope>NUCLEOTIDE SEQUENCE [LARGE SCALE GENOMIC DNA]</scope>
    <source>
        <strain evidence="11">CCUG 53816</strain>
    </source>
</reference>
<comment type="caution">
    <text evidence="10">The sequence shown here is derived from an EMBL/GenBank/DDBJ whole genome shotgun (WGS) entry which is preliminary data.</text>
</comment>
<keyword evidence="9" id="KW-0964">Secreted</keyword>
<dbReference type="PANTHER" id="PTHR13891:SF1">
    <property type="entry name" value="CYTOCHROME C OXIDASE ASSEMBLY FACTOR 7"/>
    <property type="match status" value="1"/>
</dbReference>
<comment type="function">
    <text evidence="9">Hydrolyzes 6-aminopenicillinic acid and 7-aminocephalosporanic acid (ACA) derivatives.</text>
</comment>
<gene>
    <name evidence="10" type="ORF">ACFOPX_08055</name>
</gene>
<dbReference type="SMART" id="SM00671">
    <property type="entry name" value="SEL1"/>
    <property type="match status" value="5"/>
</dbReference>
<dbReference type="InterPro" id="IPR006597">
    <property type="entry name" value="Sel1-like"/>
</dbReference>
<accession>A0ABV7ZKY5</accession>
<dbReference type="SUPFAM" id="SSF81901">
    <property type="entry name" value="HCP-like"/>
    <property type="match status" value="1"/>
</dbReference>
<evidence type="ECO:0000256" key="6">
    <source>
        <dbReference type="ARBA" id="ARBA00022803"/>
    </source>
</evidence>
<evidence type="ECO:0000313" key="10">
    <source>
        <dbReference type="EMBL" id="MFC3848458.1"/>
    </source>
</evidence>
<dbReference type="EMBL" id="JBHRZO010000055">
    <property type="protein sequence ID" value="MFC3848458.1"/>
    <property type="molecule type" value="Genomic_DNA"/>
</dbReference>